<dbReference type="eggNOG" id="COG4399">
    <property type="taxonomic scope" value="Bacteria"/>
</dbReference>
<name>F8EXK0_GRAC1</name>
<evidence type="ECO:0000256" key="3">
    <source>
        <dbReference type="ARBA" id="ARBA00022692"/>
    </source>
</evidence>
<keyword evidence="5 6" id="KW-0472">Membrane</keyword>
<dbReference type="HOGENOM" id="CLU_042384_0_1_12"/>
<reference evidence="8" key="1">
    <citation type="journal article" date="2013" name="Stand. Genomic Sci.">
        <title>Genome sequence of the thermophilic fresh-water bacterium Spirochaeta caldaria type strain (H1(T)), reclassification of Spirochaeta caldaria, Spirochaeta stenostrepta, and Spirochaeta zuelzerae in the genus Treponema as Treponema caldaria comb. nov., Treponema stenostrepta comb. nov., and Treponema zuelzerae comb. nov., and emendation of the genus Treponema.</title>
        <authorList>
            <person name="Abt B."/>
            <person name="Goker M."/>
            <person name="Scheuner C."/>
            <person name="Han C."/>
            <person name="Lu M."/>
            <person name="Misra M."/>
            <person name="Lapidus A."/>
            <person name="Nolan M."/>
            <person name="Lucas S."/>
            <person name="Hammon N."/>
            <person name="Deshpande S."/>
            <person name="Cheng J.F."/>
            <person name="Tapia R."/>
            <person name="Goodwin L.A."/>
            <person name="Pitluck S."/>
            <person name="Liolios K."/>
            <person name="Pagani I."/>
            <person name="Ivanova N."/>
            <person name="Mavromatis K."/>
            <person name="Mikhailova N."/>
            <person name="Huntemann M."/>
            <person name="Pati A."/>
            <person name="Chen A."/>
            <person name="Palaniappan K."/>
            <person name="Land M."/>
            <person name="Hauser L."/>
            <person name="Jeffries C.D."/>
            <person name="Rohde M."/>
            <person name="Spring S."/>
            <person name="Gronow S."/>
            <person name="Detter J.C."/>
            <person name="Bristow J."/>
            <person name="Eisen J.A."/>
            <person name="Markowitz V."/>
            <person name="Hugenholtz P."/>
            <person name="Kyrpides N.C."/>
            <person name="Woyke T."/>
            <person name="Klenk H.P."/>
        </authorList>
    </citation>
    <scope>NUCLEOTIDE SEQUENCE</scope>
    <source>
        <strain evidence="8">ATCC 51460 / DSM 7334 / H1</strain>
    </source>
</reference>
<dbReference type="STRING" id="744872.Spica_1436"/>
<organism evidence="7 8">
    <name type="scientific">Gracilinema caldarium (strain ATCC 51460 / DSM 7334 / H1)</name>
    <name type="common">Treponema caldarium</name>
    <dbReference type="NCBI Taxonomy" id="744872"/>
    <lineage>
        <taxon>Bacteria</taxon>
        <taxon>Pseudomonadati</taxon>
        <taxon>Spirochaetota</taxon>
        <taxon>Spirochaetia</taxon>
        <taxon>Spirochaetales</taxon>
        <taxon>Breznakiellaceae</taxon>
        <taxon>Gracilinema</taxon>
    </lineage>
</organism>
<dbReference type="KEGG" id="scd:Spica_1436"/>
<proteinExistence type="inferred from homology"/>
<keyword evidence="8" id="KW-1185">Reference proteome</keyword>
<evidence type="ECO:0000256" key="2">
    <source>
        <dbReference type="ARBA" id="ARBA00008053"/>
    </source>
</evidence>
<dbReference type="InterPro" id="IPR007383">
    <property type="entry name" value="DUF445"/>
</dbReference>
<sequence>MNNLIMYLAPPVLGAIIGYITNAIAIKMLFRPLYPIKIGPFQLPFTPGILPRERHKLADNIGRMVEKELLTEEIIRQRLTKPDVVIAIQQGVSSATVQILDTPLKGNSELAKEVIQFLVKMIHNPRILDSIESLVDRLLEQLQQRNLAELTGKEVEEIQNFLQEFILQKLEQTMPGATQGLITFLDAHYIELKDRIIAFLRQPDIHRQLEIQGRVFLQKTLQKLNTFQRFFISAAQYDKTLEERMGDIIDDLISQIDILLSTQENRRSLVLYIQQSLLDLGQKQETLYRFSGMVYGFIAPLLYQNMGDLIHKIAGWDTVTQRKVMIQKLSSWIVHLDEITIQHTIGQFFADHDQYRIGDLIQLDAVEKSHIDERIARALINLANTKIADALRAINIRSIVSERIDSLDMEDVERIVLDVMASQFKWINVFGAILGALIGAGQIILSIYIKGIY</sequence>
<protein>
    <recommendedName>
        <fullName evidence="9">DUF445 family protein</fullName>
    </recommendedName>
</protein>
<dbReference type="Proteomes" id="UP000000503">
    <property type="component" value="Chromosome"/>
</dbReference>
<dbReference type="AlphaFoldDB" id="F8EXK0"/>
<evidence type="ECO:0000256" key="6">
    <source>
        <dbReference type="SAM" id="Phobius"/>
    </source>
</evidence>
<dbReference type="PANTHER" id="PTHR35791">
    <property type="entry name" value="UPF0754 MEMBRANE PROTEIN YHEB"/>
    <property type="match status" value="1"/>
</dbReference>
<accession>F8EXK0</accession>
<evidence type="ECO:0000256" key="1">
    <source>
        <dbReference type="ARBA" id="ARBA00004308"/>
    </source>
</evidence>
<dbReference type="OrthoDB" id="9787430at2"/>
<comment type="similarity">
    <text evidence="2">Belongs to the UPF0754 family.</text>
</comment>
<evidence type="ECO:0008006" key="9">
    <source>
        <dbReference type="Google" id="ProtNLM"/>
    </source>
</evidence>
<comment type="subcellular location">
    <subcellularLocation>
        <location evidence="1">Endomembrane system</location>
    </subcellularLocation>
</comment>
<dbReference type="PANTHER" id="PTHR35791:SF1">
    <property type="entry name" value="UPF0754 MEMBRANE PROTEIN YHEB"/>
    <property type="match status" value="1"/>
</dbReference>
<evidence type="ECO:0000256" key="5">
    <source>
        <dbReference type="ARBA" id="ARBA00023136"/>
    </source>
</evidence>
<keyword evidence="3 6" id="KW-0812">Transmembrane</keyword>
<gene>
    <name evidence="7" type="ordered locus">Spica_1436</name>
</gene>
<dbReference type="GO" id="GO:0012505">
    <property type="term" value="C:endomembrane system"/>
    <property type="evidence" value="ECO:0007669"/>
    <property type="project" value="UniProtKB-SubCell"/>
</dbReference>
<dbReference type="EMBL" id="CP002868">
    <property type="protein sequence ID" value="AEJ19581.1"/>
    <property type="molecule type" value="Genomic_DNA"/>
</dbReference>
<keyword evidence="4 6" id="KW-1133">Transmembrane helix</keyword>
<dbReference type="RefSeq" id="WP_013968891.1">
    <property type="nucleotide sequence ID" value="NC_015732.1"/>
</dbReference>
<evidence type="ECO:0000256" key="4">
    <source>
        <dbReference type="ARBA" id="ARBA00022989"/>
    </source>
</evidence>
<feature type="transmembrane region" description="Helical" evidence="6">
    <location>
        <begin position="426"/>
        <end position="449"/>
    </location>
</feature>
<dbReference type="Pfam" id="PF04286">
    <property type="entry name" value="DUF445"/>
    <property type="match status" value="1"/>
</dbReference>
<evidence type="ECO:0000313" key="7">
    <source>
        <dbReference type="EMBL" id="AEJ19581.1"/>
    </source>
</evidence>
<feature type="transmembrane region" description="Helical" evidence="6">
    <location>
        <begin position="12"/>
        <end position="30"/>
    </location>
</feature>
<evidence type="ECO:0000313" key="8">
    <source>
        <dbReference type="Proteomes" id="UP000000503"/>
    </source>
</evidence>